<reference evidence="6 7" key="1">
    <citation type="journal article" date="2010" name="Proc. Natl. Acad. Sci. U.S.A.">
        <title>Insights into evolution of multicellular fungi from the assembled chromosomes of the mushroom Coprinopsis cinerea (Coprinus cinereus).</title>
        <authorList>
            <person name="Stajich J.E."/>
            <person name="Wilke S.K."/>
            <person name="Ahren D."/>
            <person name="Au C.H."/>
            <person name="Birren B.W."/>
            <person name="Borodovsky M."/>
            <person name="Burns C."/>
            <person name="Canback B."/>
            <person name="Casselton L.A."/>
            <person name="Cheng C.K."/>
            <person name="Deng J."/>
            <person name="Dietrich F.S."/>
            <person name="Fargo D.C."/>
            <person name="Farman M.L."/>
            <person name="Gathman A.C."/>
            <person name="Goldberg J."/>
            <person name="Guigo R."/>
            <person name="Hoegger P.J."/>
            <person name="Hooker J.B."/>
            <person name="Huggins A."/>
            <person name="James T.Y."/>
            <person name="Kamada T."/>
            <person name="Kilaru S."/>
            <person name="Kodira C."/>
            <person name="Kues U."/>
            <person name="Kupfer D."/>
            <person name="Kwan H.S."/>
            <person name="Lomsadze A."/>
            <person name="Li W."/>
            <person name="Lilly W.W."/>
            <person name="Ma L.J."/>
            <person name="Mackey A.J."/>
            <person name="Manning G."/>
            <person name="Martin F."/>
            <person name="Muraguchi H."/>
            <person name="Natvig D.O."/>
            <person name="Palmerini H."/>
            <person name="Ramesh M.A."/>
            <person name="Rehmeyer C.J."/>
            <person name="Roe B.A."/>
            <person name="Shenoy N."/>
            <person name="Stanke M."/>
            <person name="Ter-Hovhannisyan V."/>
            <person name="Tunlid A."/>
            <person name="Velagapudi R."/>
            <person name="Vision T.J."/>
            <person name="Zeng Q."/>
            <person name="Zolan M.E."/>
            <person name="Pukkila P.J."/>
        </authorList>
    </citation>
    <scope>NUCLEOTIDE SEQUENCE [LARGE SCALE GENOMIC DNA]</scope>
    <source>
        <strain evidence="7">Okayama-7 / 130 / ATCC MYA-4618 / FGSC 9003</strain>
    </source>
</reference>
<dbReference type="InterPro" id="IPR020850">
    <property type="entry name" value="GED_dom"/>
</dbReference>
<dbReference type="GO" id="GO:0005525">
    <property type="term" value="F:GTP binding"/>
    <property type="evidence" value="ECO:0007669"/>
    <property type="project" value="InterPro"/>
</dbReference>
<dbReference type="InParanoid" id="A8N530"/>
<dbReference type="GO" id="GO:0000266">
    <property type="term" value="P:mitochondrial fission"/>
    <property type="evidence" value="ECO:0007669"/>
    <property type="project" value="TreeGrafter"/>
</dbReference>
<dbReference type="SUPFAM" id="SSF52540">
    <property type="entry name" value="P-loop containing nucleoside triphosphate hydrolases"/>
    <property type="match status" value="1"/>
</dbReference>
<feature type="coiled-coil region" evidence="3">
    <location>
        <begin position="675"/>
        <end position="705"/>
    </location>
</feature>
<dbReference type="RefSeq" id="XP_001829919.2">
    <property type="nucleotide sequence ID" value="XM_001829867.2"/>
</dbReference>
<name>A8N530_COPC7</name>
<protein>
    <submittedName>
        <fullName evidence="6">Myxovirus resistance 1</fullName>
    </submittedName>
</protein>
<dbReference type="GO" id="GO:0005739">
    <property type="term" value="C:mitochondrion"/>
    <property type="evidence" value="ECO:0007669"/>
    <property type="project" value="TreeGrafter"/>
</dbReference>
<evidence type="ECO:0000313" key="6">
    <source>
        <dbReference type="EMBL" id="EAU91841.2"/>
    </source>
</evidence>
<dbReference type="GO" id="GO:0048312">
    <property type="term" value="P:intracellular distribution of mitochondria"/>
    <property type="evidence" value="ECO:0007669"/>
    <property type="project" value="TreeGrafter"/>
</dbReference>
<dbReference type="GO" id="GO:0016020">
    <property type="term" value="C:membrane"/>
    <property type="evidence" value="ECO:0007669"/>
    <property type="project" value="TreeGrafter"/>
</dbReference>
<dbReference type="Pfam" id="PF02212">
    <property type="entry name" value="GED"/>
    <property type="match status" value="1"/>
</dbReference>
<dbReference type="InterPro" id="IPR027417">
    <property type="entry name" value="P-loop_NTPase"/>
</dbReference>
<dbReference type="HOGENOM" id="CLU_008964_4_1_1"/>
<dbReference type="InterPro" id="IPR001401">
    <property type="entry name" value="Dynamin_GTPase"/>
</dbReference>
<dbReference type="eggNOG" id="KOG0446">
    <property type="taxonomic scope" value="Eukaryota"/>
</dbReference>
<evidence type="ECO:0000313" key="7">
    <source>
        <dbReference type="Proteomes" id="UP000001861"/>
    </source>
</evidence>
<dbReference type="InterPro" id="IPR030381">
    <property type="entry name" value="G_DYNAMIN_dom"/>
</dbReference>
<dbReference type="GO" id="GO:0008017">
    <property type="term" value="F:microtubule binding"/>
    <property type="evidence" value="ECO:0007669"/>
    <property type="project" value="TreeGrafter"/>
</dbReference>
<dbReference type="InterPro" id="IPR003130">
    <property type="entry name" value="GED"/>
</dbReference>
<dbReference type="InterPro" id="IPR000375">
    <property type="entry name" value="Dynamin_stalk"/>
</dbReference>
<dbReference type="Gene3D" id="3.40.50.300">
    <property type="entry name" value="P-loop containing nucleotide triphosphate hydrolases"/>
    <property type="match status" value="1"/>
</dbReference>
<dbReference type="EMBL" id="AACS02000003">
    <property type="protein sequence ID" value="EAU91841.2"/>
    <property type="molecule type" value="Genomic_DNA"/>
</dbReference>
<comment type="caution">
    <text evidence="6">The sequence shown here is derived from an EMBL/GenBank/DDBJ whole genome shotgun (WGS) entry which is preliminary data.</text>
</comment>
<keyword evidence="7" id="KW-1185">Reference proteome</keyword>
<dbReference type="VEuPathDB" id="FungiDB:CC1G_04608"/>
<sequence length="713" mass="80097">MTASQIQSSGPIESSTTSVQVDIDLPQIAVVGSQSVGKSSLIEAISGITLPRASGTCTSKGQLLGQARNEAFGPTIFDKSEVEHRIRRAQLAILNPNQPPRVVLESDDEEFEDSLTFSNNCVSLKISGPDVADLSFVDLPGMIASGGQPGDKELIESLITSYIKRPSTIVLLAVACETDFENQGAHSIAKLHDPEGKRTIGVLTKPDRIPTGEESSWLPYILGDREVLENNWYCVKQPSSNDLKKNMTWEEARQAEDVFFSTTAPWSELDSCYHRYLRTSNLVEQLSFVLSDLINKRLPQIQEELDKAILKAREALQGLPPPPSSNPFNEVVSMLHRFTDDLKHHVVSGVPQANGLLQAIRPALMKFRKGIKDTAPRFHPCEKKVSSTTTFVQPRFLDNEEGSSEADWTPVAGSGDGVIYVDQVLARAHDARARELPGHVPFVVRRTYIEEIVHQWRRPALELIQTIYALLARYIKDIVNAHFSEFGQGLLEQRVKTIVHNQINECLARAQARVDWLIEVETLPFTLNTHYLSDYKGKFLAFYKATREKHARGHISRHIEEYLNREKDEYSEREGEWGIEKVLQGLNEIGIRDASPEDVFKMLPIDEMEPAIEIMADVRAYFQVAYKRFADNVPQAVDYELVRGIERNILSVLYSRLGIDGPEGHRICKELAHENHHVAAKRRDLEKKLERLETAMAELLDVESTMATAGCQC</sequence>
<dbReference type="PROSITE" id="PS51388">
    <property type="entry name" value="GED"/>
    <property type="match status" value="1"/>
</dbReference>
<dbReference type="STRING" id="240176.A8N530"/>
<dbReference type="PRINTS" id="PR00195">
    <property type="entry name" value="DYNAMIN"/>
</dbReference>
<evidence type="ECO:0000256" key="3">
    <source>
        <dbReference type="SAM" id="Coils"/>
    </source>
</evidence>
<dbReference type="SMART" id="SM00053">
    <property type="entry name" value="DYNc"/>
    <property type="match status" value="1"/>
</dbReference>
<dbReference type="AlphaFoldDB" id="A8N530"/>
<evidence type="ECO:0000256" key="1">
    <source>
        <dbReference type="ARBA" id="ARBA00022741"/>
    </source>
</evidence>
<dbReference type="InterPro" id="IPR045063">
    <property type="entry name" value="Dynamin_N"/>
</dbReference>
<accession>A8N530</accession>
<feature type="domain" description="GED" evidence="4">
    <location>
        <begin position="611"/>
        <end position="707"/>
    </location>
</feature>
<gene>
    <name evidence="6" type="ORF">CC1G_04608</name>
</gene>
<keyword evidence="2" id="KW-0342">GTP-binding</keyword>
<evidence type="ECO:0000259" key="5">
    <source>
        <dbReference type="PROSITE" id="PS51718"/>
    </source>
</evidence>
<dbReference type="KEGG" id="cci:CC1G_04608"/>
<dbReference type="Gene3D" id="1.20.120.1240">
    <property type="entry name" value="Dynamin, middle domain"/>
    <property type="match status" value="1"/>
</dbReference>
<dbReference type="GeneID" id="6006357"/>
<evidence type="ECO:0000259" key="4">
    <source>
        <dbReference type="PROSITE" id="PS51388"/>
    </source>
</evidence>
<organism evidence="6 7">
    <name type="scientific">Coprinopsis cinerea (strain Okayama-7 / 130 / ATCC MYA-4618 / FGSC 9003)</name>
    <name type="common">Inky cap fungus</name>
    <name type="synonym">Hormographiella aspergillata</name>
    <dbReference type="NCBI Taxonomy" id="240176"/>
    <lineage>
        <taxon>Eukaryota</taxon>
        <taxon>Fungi</taxon>
        <taxon>Dikarya</taxon>
        <taxon>Basidiomycota</taxon>
        <taxon>Agaricomycotina</taxon>
        <taxon>Agaricomycetes</taxon>
        <taxon>Agaricomycetidae</taxon>
        <taxon>Agaricales</taxon>
        <taxon>Agaricineae</taxon>
        <taxon>Psathyrellaceae</taxon>
        <taxon>Coprinopsis</taxon>
    </lineage>
</organism>
<dbReference type="GO" id="GO:0003924">
    <property type="term" value="F:GTPase activity"/>
    <property type="evidence" value="ECO:0007669"/>
    <property type="project" value="InterPro"/>
</dbReference>
<proteinExistence type="predicted"/>
<feature type="domain" description="Dynamin-type G" evidence="5">
    <location>
        <begin position="22"/>
        <end position="299"/>
    </location>
</feature>
<dbReference type="Pfam" id="PF01031">
    <property type="entry name" value="Dynamin_M"/>
    <property type="match status" value="2"/>
</dbReference>
<dbReference type="Pfam" id="PF00350">
    <property type="entry name" value="Dynamin_N"/>
    <property type="match status" value="1"/>
</dbReference>
<keyword evidence="3" id="KW-0175">Coiled coil</keyword>
<dbReference type="OMA" id="IMCSMPM"/>
<dbReference type="GO" id="GO:0005874">
    <property type="term" value="C:microtubule"/>
    <property type="evidence" value="ECO:0007669"/>
    <property type="project" value="TreeGrafter"/>
</dbReference>
<dbReference type="Proteomes" id="UP000001861">
    <property type="component" value="Unassembled WGS sequence"/>
</dbReference>
<keyword evidence="1" id="KW-0547">Nucleotide-binding</keyword>
<dbReference type="PROSITE" id="PS51718">
    <property type="entry name" value="G_DYNAMIN_2"/>
    <property type="match status" value="1"/>
</dbReference>
<dbReference type="InterPro" id="IPR022812">
    <property type="entry name" value="Dynamin"/>
</dbReference>
<dbReference type="GO" id="GO:0016559">
    <property type="term" value="P:peroxisome fission"/>
    <property type="evidence" value="ECO:0007669"/>
    <property type="project" value="TreeGrafter"/>
</dbReference>
<dbReference type="OrthoDB" id="5061070at2759"/>
<dbReference type="PANTHER" id="PTHR11566:SF21">
    <property type="entry name" value="DYNAMIN RELATED PROTEIN 1, ISOFORM A"/>
    <property type="match status" value="1"/>
</dbReference>
<dbReference type="CDD" id="cd08771">
    <property type="entry name" value="DLP_1"/>
    <property type="match status" value="1"/>
</dbReference>
<dbReference type="PANTHER" id="PTHR11566">
    <property type="entry name" value="DYNAMIN"/>
    <property type="match status" value="1"/>
</dbReference>
<evidence type="ECO:0000256" key="2">
    <source>
        <dbReference type="ARBA" id="ARBA00023134"/>
    </source>
</evidence>
<dbReference type="GO" id="GO:0006897">
    <property type="term" value="P:endocytosis"/>
    <property type="evidence" value="ECO:0007669"/>
    <property type="project" value="TreeGrafter"/>
</dbReference>